<dbReference type="Proteomes" id="UP001055811">
    <property type="component" value="Linkage Group LG05"/>
</dbReference>
<reference evidence="1 2" key="2">
    <citation type="journal article" date="2022" name="Mol. Ecol. Resour.">
        <title>The genomes of chicory, endive, great burdock and yacon provide insights into Asteraceae paleo-polyploidization history and plant inulin production.</title>
        <authorList>
            <person name="Fan W."/>
            <person name="Wang S."/>
            <person name="Wang H."/>
            <person name="Wang A."/>
            <person name="Jiang F."/>
            <person name="Liu H."/>
            <person name="Zhao H."/>
            <person name="Xu D."/>
            <person name="Zhang Y."/>
        </authorList>
    </citation>
    <scope>NUCLEOTIDE SEQUENCE [LARGE SCALE GENOMIC DNA]</scope>
    <source>
        <strain evidence="2">cv. Punajuju</strain>
        <tissue evidence="1">Leaves</tissue>
    </source>
</reference>
<reference evidence="2" key="1">
    <citation type="journal article" date="2022" name="Mol. Ecol. Resour.">
        <title>The genomes of chicory, endive, great burdock and yacon provide insights into Asteraceae palaeo-polyploidization history and plant inulin production.</title>
        <authorList>
            <person name="Fan W."/>
            <person name="Wang S."/>
            <person name="Wang H."/>
            <person name="Wang A."/>
            <person name="Jiang F."/>
            <person name="Liu H."/>
            <person name="Zhao H."/>
            <person name="Xu D."/>
            <person name="Zhang Y."/>
        </authorList>
    </citation>
    <scope>NUCLEOTIDE SEQUENCE [LARGE SCALE GENOMIC DNA]</scope>
    <source>
        <strain evidence="2">cv. Punajuju</strain>
    </source>
</reference>
<accession>A0ACB9D0F9</accession>
<gene>
    <name evidence="1" type="ORF">L2E82_30412</name>
</gene>
<name>A0ACB9D0F9_CICIN</name>
<dbReference type="EMBL" id="CM042013">
    <property type="protein sequence ID" value="KAI3739996.1"/>
    <property type="molecule type" value="Genomic_DNA"/>
</dbReference>
<keyword evidence="2" id="KW-1185">Reference proteome</keyword>
<evidence type="ECO:0000313" key="1">
    <source>
        <dbReference type="EMBL" id="KAI3739996.1"/>
    </source>
</evidence>
<evidence type="ECO:0000313" key="2">
    <source>
        <dbReference type="Proteomes" id="UP001055811"/>
    </source>
</evidence>
<protein>
    <submittedName>
        <fullName evidence="1">Uncharacterized protein</fullName>
    </submittedName>
</protein>
<sequence>MASSLSSFEFKFLLPKRPKLKFPFHLPNPFPKASAPLRKTNTLKQKPAYSPPPADVDLMSLCKNGSIKEAIELLSQGLIKVYMKCNSMMDARRVFDKMRERDDLNLWHSMINDHIDNNKPNAGLLLYNQIKELGLTPNGETFRLLLSACTSIDSVQECFKHFKSMKTEYSVFIAAVTVGGFRLHGPLWVGIGGLGGEICEK</sequence>
<comment type="caution">
    <text evidence="1">The sequence shown here is derived from an EMBL/GenBank/DDBJ whole genome shotgun (WGS) entry which is preliminary data.</text>
</comment>
<proteinExistence type="predicted"/>
<organism evidence="1 2">
    <name type="scientific">Cichorium intybus</name>
    <name type="common">Chicory</name>
    <dbReference type="NCBI Taxonomy" id="13427"/>
    <lineage>
        <taxon>Eukaryota</taxon>
        <taxon>Viridiplantae</taxon>
        <taxon>Streptophyta</taxon>
        <taxon>Embryophyta</taxon>
        <taxon>Tracheophyta</taxon>
        <taxon>Spermatophyta</taxon>
        <taxon>Magnoliopsida</taxon>
        <taxon>eudicotyledons</taxon>
        <taxon>Gunneridae</taxon>
        <taxon>Pentapetalae</taxon>
        <taxon>asterids</taxon>
        <taxon>campanulids</taxon>
        <taxon>Asterales</taxon>
        <taxon>Asteraceae</taxon>
        <taxon>Cichorioideae</taxon>
        <taxon>Cichorieae</taxon>
        <taxon>Cichoriinae</taxon>
        <taxon>Cichorium</taxon>
    </lineage>
</organism>